<dbReference type="PANTHER" id="PTHR45642:SF139">
    <property type="entry name" value="SGNH HYDROLASE-TYPE ESTERASE DOMAIN-CONTAINING PROTEIN"/>
    <property type="match status" value="1"/>
</dbReference>
<dbReference type="Gene3D" id="3.40.50.1110">
    <property type="entry name" value="SGNH hydrolase"/>
    <property type="match status" value="1"/>
</dbReference>
<dbReference type="Pfam" id="PF00657">
    <property type="entry name" value="Lipase_GDSL"/>
    <property type="match status" value="1"/>
</dbReference>
<dbReference type="EMBL" id="LFIV01000029">
    <property type="protein sequence ID" value="KZL74840.1"/>
    <property type="molecule type" value="Genomic_DNA"/>
</dbReference>
<dbReference type="GO" id="GO:0016788">
    <property type="term" value="F:hydrolase activity, acting on ester bonds"/>
    <property type="evidence" value="ECO:0007669"/>
    <property type="project" value="InterPro"/>
</dbReference>
<evidence type="ECO:0000313" key="4">
    <source>
        <dbReference type="Proteomes" id="UP000076552"/>
    </source>
</evidence>
<dbReference type="PANTHER" id="PTHR45642">
    <property type="entry name" value="GDSL ESTERASE/LIPASE EXL3"/>
    <property type="match status" value="1"/>
</dbReference>
<dbReference type="InterPro" id="IPR036514">
    <property type="entry name" value="SGNH_hydro_sf"/>
</dbReference>
<dbReference type="CDD" id="cd01846">
    <property type="entry name" value="fatty_acyltransferase_like"/>
    <property type="match status" value="1"/>
</dbReference>
<feature type="chain" id="PRO_5007881326" evidence="2">
    <location>
        <begin position="18"/>
        <end position="308"/>
    </location>
</feature>
<comment type="caution">
    <text evidence="3">The sequence shown here is derived from an EMBL/GenBank/DDBJ whole genome shotgun (WGS) entry which is preliminary data.</text>
</comment>
<keyword evidence="3" id="KW-0378">Hydrolase</keyword>
<sequence length="308" mass="33213">MARTSRLLIALCATVHAADPPLQYRTIAPAFSSIVVFGDSFSDNGNGSARVSNSAWPTDKYYNGRFSNGIVWSEYVAGNLSIPLYDYAVGGATTSNVLVQGYTGAGGTIAVPSVVDQVTSFLGKTTPLGVAFTALDSTALSTPLFVLFAGANDVLFNPNISASQTYDVLLQVQTQLRVAYHTAAVLTISPPDLSKLPYGFYIDAMAKQQLQSFTNLLGDLLSRCKVGAANIDLRPLFEEFEYYAAPQAYGFNPLGKYGSCLEGAYGETSDVTVCKDVEERVYWDEYHPTTKTHSWIAKQVLNVLGGPF</sequence>
<keyword evidence="1 2" id="KW-0732">Signal</keyword>
<dbReference type="SUPFAM" id="SSF52266">
    <property type="entry name" value="SGNH hydrolase"/>
    <property type="match status" value="1"/>
</dbReference>
<feature type="signal peptide" evidence="2">
    <location>
        <begin position="1"/>
        <end position="17"/>
    </location>
</feature>
<evidence type="ECO:0000256" key="2">
    <source>
        <dbReference type="SAM" id="SignalP"/>
    </source>
</evidence>
<proteinExistence type="predicted"/>
<evidence type="ECO:0000313" key="3">
    <source>
        <dbReference type="EMBL" id="KZL74840.1"/>
    </source>
</evidence>
<accession>A0A166VQR9</accession>
<dbReference type="STRING" id="708197.A0A166VQR9"/>
<evidence type="ECO:0000256" key="1">
    <source>
        <dbReference type="ARBA" id="ARBA00022729"/>
    </source>
</evidence>
<protein>
    <submittedName>
        <fullName evidence="3">GDSL-like Lipase/Acylhydrolase</fullName>
    </submittedName>
</protein>
<name>A0A166VQR9_9PEZI</name>
<dbReference type="AlphaFoldDB" id="A0A166VQR9"/>
<organism evidence="3 4">
    <name type="scientific">Colletotrichum tofieldiae</name>
    <dbReference type="NCBI Taxonomy" id="708197"/>
    <lineage>
        <taxon>Eukaryota</taxon>
        <taxon>Fungi</taxon>
        <taxon>Dikarya</taxon>
        <taxon>Ascomycota</taxon>
        <taxon>Pezizomycotina</taxon>
        <taxon>Sordariomycetes</taxon>
        <taxon>Hypocreomycetidae</taxon>
        <taxon>Glomerellales</taxon>
        <taxon>Glomerellaceae</taxon>
        <taxon>Colletotrichum</taxon>
        <taxon>Colletotrichum spaethianum species complex</taxon>
    </lineage>
</organism>
<dbReference type="Proteomes" id="UP000076552">
    <property type="component" value="Unassembled WGS sequence"/>
</dbReference>
<gene>
    <name evidence="3" type="ORF">CT0861_02232</name>
</gene>
<dbReference type="InterPro" id="IPR050592">
    <property type="entry name" value="GDSL_lipolytic_enzyme"/>
</dbReference>
<keyword evidence="4" id="KW-1185">Reference proteome</keyword>
<dbReference type="InterPro" id="IPR001087">
    <property type="entry name" value="GDSL"/>
</dbReference>
<reference evidence="3 4" key="1">
    <citation type="submission" date="2015-06" db="EMBL/GenBank/DDBJ databases">
        <title>Survival trade-offs in plant roots during colonization by closely related pathogenic and mutualistic fungi.</title>
        <authorList>
            <person name="Hacquard S."/>
            <person name="Kracher B."/>
            <person name="Hiruma K."/>
            <person name="Weinman A."/>
            <person name="Muench P."/>
            <person name="Garrido Oter R."/>
            <person name="Ver Loren van Themaat E."/>
            <person name="Dallerey J.-F."/>
            <person name="Damm U."/>
            <person name="Henrissat B."/>
            <person name="Lespinet O."/>
            <person name="Thon M."/>
            <person name="Kemen E."/>
            <person name="McHardy A.C."/>
            <person name="Schulze-Lefert P."/>
            <person name="O'Connell R.J."/>
        </authorList>
    </citation>
    <scope>NUCLEOTIDE SEQUENCE [LARGE SCALE GENOMIC DNA]</scope>
    <source>
        <strain evidence="3 4">0861</strain>
    </source>
</reference>